<comment type="caution">
    <text evidence="3">The sequence shown here is derived from an EMBL/GenBank/DDBJ whole genome shotgun (WGS) entry which is preliminary data.</text>
</comment>
<protein>
    <recommendedName>
        <fullName evidence="5">Anti-sigma-M factor RsmA</fullName>
    </recommendedName>
</protein>
<dbReference type="AlphaFoldDB" id="A0A916U826"/>
<keyword evidence="2" id="KW-0472">Membrane</keyword>
<evidence type="ECO:0008006" key="5">
    <source>
        <dbReference type="Google" id="ProtNLM"/>
    </source>
</evidence>
<organism evidence="3 4">
    <name type="scientific">Hoyosella rhizosphaerae</name>
    <dbReference type="NCBI Taxonomy" id="1755582"/>
    <lineage>
        <taxon>Bacteria</taxon>
        <taxon>Bacillati</taxon>
        <taxon>Actinomycetota</taxon>
        <taxon>Actinomycetes</taxon>
        <taxon>Mycobacteriales</taxon>
        <taxon>Hoyosellaceae</taxon>
        <taxon>Hoyosella</taxon>
    </lineage>
</organism>
<proteinExistence type="predicted"/>
<sequence length="253" mass="27169">MPVSWRRHHSRSDGGPPEPPYSPELVADLHAGLLSPSTEQSVRSRLHEDTEAQDLLRALDVVHRELDALAHDDEGEDLPPELAASIDSMFAPNRPDNTVVSIGARRIQSSRRAIILAAASVAAVFAAVATLLTVEGIYAEPRDSVRTEALIDRKPEIAAERPLGFRGGSSALIAEPQLSRCLSAHGFSSDAQLLGVVPIEEQVNLPPNFSSDEKLARIVVADHHLGGITSLVVGINCDLDRPSLVSRTTVGNR</sequence>
<gene>
    <name evidence="3" type="ORF">GCM10011410_15630</name>
</gene>
<feature type="region of interest" description="Disordered" evidence="1">
    <location>
        <begin position="1"/>
        <end position="22"/>
    </location>
</feature>
<name>A0A916U826_9ACTN</name>
<reference evidence="3" key="1">
    <citation type="journal article" date="2014" name="Int. J. Syst. Evol. Microbiol.">
        <title>Complete genome sequence of Corynebacterium casei LMG S-19264T (=DSM 44701T), isolated from a smear-ripened cheese.</title>
        <authorList>
            <consortium name="US DOE Joint Genome Institute (JGI-PGF)"/>
            <person name="Walter F."/>
            <person name="Albersmeier A."/>
            <person name="Kalinowski J."/>
            <person name="Ruckert C."/>
        </authorList>
    </citation>
    <scope>NUCLEOTIDE SEQUENCE</scope>
    <source>
        <strain evidence="3">CGMCC 1.15478</strain>
    </source>
</reference>
<keyword evidence="2" id="KW-0812">Transmembrane</keyword>
<evidence type="ECO:0000313" key="3">
    <source>
        <dbReference type="EMBL" id="GGC64035.1"/>
    </source>
</evidence>
<evidence type="ECO:0000256" key="1">
    <source>
        <dbReference type="SAM" id="MobiDB-lite"/>
    </source>
</evidence>
<feature type="compositionally biased region" description="Basic residues" evidence="1">
    <location>
        <begin position="1"/>
        <end position="10"/>
    </location>
</feature>
<dbReference type="Proteomes" id="UP000641514">
    <property type="component" value="Unassembled WGS sequence"/>
</dbReference>
<evidence type="ECO:0000256" key="2">
    <source>
        <dbReference type="SAM" id="Phobius"/>
    </source>
</evidence>
<reference evidence="3" key="2">
    <citation type="submission" date="2020-09" db="EMBL/GenBank/DDBJ databases">
        <authorList>
            <person name="Sun Q."/>
            <person name="Zhou Y."/>
        </authorList>
    </citation>
    <scope>NUCLEOTIDE SEQUENCE</scope>
    <source>
        <strain evidence="3">CGMCC 1.15478</strain>
    </source>
</reference>
<feature type="transmembrane region" description="Helical" evidence="2">
    <location>
        <begin position="113"/>
        <end position="134"/>
    </location>
</feature>
<keyword evidence="2" id="KW-1133">Transmembrane helix</keyword>
<dbReference type="EMBL" id="BMJH01000001">
    <property type="protein sequence ID" value="GGC64035.1"/>
    <property type="molecule type" value="Genomic_DNA"/>
</dbReference>
<dbReference type="RefSeq" id="WP_188672330.1">
    <property type="nucleotide sequence ID" value="NZ_BMJH01000001.1"/>
</dbReference>
<evidence type="ECO:0000313" key="4">
    <source>
        <dbReference type="Proteomes" id="UP000641514"/>
    </source>
</evidence>
<keyword evidence="4" id="KW-1185">Reference proteome</keyword>
<accession>A0A916U826</accession>